<dbReference type="EMBL" id="WHPD01000709">
    <property type="protein sequence ID" value="MPV87669.1"/>
    <property type="molecule type" value="Genomic_DNA"/>
</dbReference>
<dbReference type="CDD" id="cd04186">
    <property type="entry name" value="GT_2_like_c"/>
    <property type="match status" value="1"/>
</dbReference>
<protein>
    <submittedName>
        <fullName evidence="5">Glycosyltransferase</fullName>
    </submittedName>
</protein>
<evidence type="ECO:0000256" key="4">
    <source>
        <dbReference type="ARBA" id="ARBA00022679"/>
    </source>
</evidence>
<dbReference type="Gene3D" id="3.90.550.10">
    <property type="entry name" value="Spore Coat Polysaccharide Biosynthesis Protein SpsA, Chain A"/>
    <property type="match status" value="1"/>
</dbReference>
<evidence type="ECO:0000256" key="2">
    <source>
        <dbReference type="ARBA" id="ARBA00006739"/>
    </source>
</evidence>
<keyword evidence="6" id="KW-1185">Reference proteome</keyword>
<dbReference type="PANTHER" id="PTHR43179">
    <property type="entry name" value="RHAMNOSYLTRANSFERASE WBBL"/>
    <property type="match status" value="1"/>
</dbReference>
<gene>
    <name evidence="5" type="ORF">GB882_03240</name>
</gene>
<evidence type="ECO:0000256" key="1">
    <source>
        <dbReference type="ARBA" id="ARBA00004776"/>
    </source>
</evidence>
<dbReference type="PANTHER" id="PTHR43179:SF12">
    <property type="entry name" value="GALACTOFURANOSYLTRANSFERASE GLFT2"/>
    <property type="match status" value="1"/>
</dbReference>
<dbReference type="OrthoDB" id="9771846at2"/>
<comment type="similarity">
    <text evidence="2">Belongs to the glycosyltransferase 2 family.</text>
</comment>
<accession>A0A7J9USU2</accession>
<name>A0A7J9USU2_9MICO</name>
<dbReference type="SUPFAM" id="SSF53448">
    <property type="entry name" value="Nucleotide-diphospho-sugar transferases"/>
    <property type="match status" value="1"/>
</dbReference>
<evidence type="ECO:0000313" key="5">
    <source>
        <dbReference type="EMBL" id="MPV87669.1"/>
    </source>
</evidence>
<evidence type="ECO:0000313" key="6">
    <source>
        <dbReference type="Proteomes" id="UP000429644"/>
    </source>
</evidence>
<dbReference type="InterPro" id="IPR029044">
    <property type="entry name" value="Nucleotide-diphossugar_trans"/>
</dbReference>
<reference evidence="5 6" key="1">
    <citation type="submission" date="2019-10" db="EMBL/GenBank/DDBJ databases">
        <title>Georgenia wutianyii sp. nov. and Georgenia yuyongxinii sp. nov. isolated from plateau pika (Ochotona curzoniae) in the Qinghai-Tibet plateau of China.</title>
        <authorList>
            <person name="Tian Z."/>
        </authorList>
    </citation>
    <scope>NUCLEOTIDE SEQUENCE [LARGE SCALE GENOMIC DNA]</scope>
    <source>
        <strain evidence="5 6">JCM 15130</strain>
    </source>
</reference>
<evidence type="ECO:0000256" key="3">
    <source>
        <dbReference type="ARBA" id="ARBA00022676"/>
    </source>
</evidence>
<sequence>MTPQLSVIMLAYGEEEWLGAAVDAVLASTGVSLEIVLVDNGCTSDAVSRVAGREGVRVIRPSTNLGFAGGVNLGVRESRAPFIAMVNSDAEVEPDCLRLLVERAGDESVGIAGALVLLADQPNKVNSAGNPLHVLGLCWAGQMGEDAARVPEVADVASASGATMVLRRTVWDDLGGFPGQFFAYLEDLELSWRCWQRGLRVEVLADARVRHHYEFGRSPLKMYLVERNRWLFLLTCHELKTLALLALPLLAFDVALLAVAASQGWARQKVRSWGWVLRHPGWIRRRRRLVQGTRTVSDQHLTRLLTDRFDPAQMALPAAAQPLESLLRAYWRLVRPLV</sequence>
<keyword evidence="3" id="KW-0328">Glycosyltransferase</keyword>
<dbReference type="GO" id="GO:0016757">
    <property type="term" value="F:glycosyltransferase activity"/>
    <property type="evidence" value="ECO:0007669"/>
    <property type="project" value="UniProtKB-KW"/>
</dbReference>
<dbReference type="Pfam" id="PF13641">
    <property type="entry name" value="Glyco_tranf_2_3"/>
    <property type="match status" value="1"/>
</dbReference>
<organism evidence="5 6">
    <name type="scientific">Georgenia ruanii</name>
    <dbReference type="NCBI Taxonomy" id="348442"/>
    <lineage>
        <taxon>Bacteria</taxon>
        <taxon>Bacillati</taxon>
        <taxon>Actinomycetota</taxon>
        <taxon>Actinomycetes</taxon>
        <taxon>Micrococcales</taxon>
        <taxon>Bogoriellaceae</taxon>
        <taxon>Georgenia</taxon>
    </lineage>
</organism>
<keyword evidence="4 5" id="KW-0808">Transferase</keyword>
<proteinExistence type="inferred from homology"/>
<dbReference type="RefSeq" id="WP_152230272.1">
    <property type="nucleotide sequence ID" value="NZ_BAAAOT010000004.1"/>
</dbReference>
<comment type="pathway">
    <text evidence="1">Cell wall biogenesis; cell wall polysaccharide biosynthesis.</text>
</comment>
<dbReference type="Proteomes" id="UP000429644">
    <property type="component" value="Unassembled WGS sequence"/>
</dbReference>
<comment type="caution">
    <text evidence="5">The sequence shown here is derived from an EMBL/GenBank/DDBJ whole genome shotgun (WGS) entry which is preliminary data.</text>
</comment>
<dbReference type="AlphaFoldDB" id="A0A7J9USU2"/>